<dbReference type="Proteomes" id="UP000824243">
    <property type="component" value="Unassembled WGS sequence"/>
</dbReference>
<evidence type="ECO:0000313" key="10">
    <source>
        <dbReference type="Proteomes" id="UP000824243"/>
    </source>
</evidence>
<keyword evidence="5" id="KW-0133">Cell shape</keyword>
<accession>A0A9D1VWG6</accession>
<evidence type="ECO:0000313" key="9">
    <source>
        <dbReference type="EMBL" id="HIX48224.1"/>
    </source>
</evidence>
<comment type="subcellular location">
    <subcellularLocation>
        <location evidence="1">Cell membrane</location>
        <topology evidence="1">Multi-pass membrane protein</topology>
    </subcellularLocation>
</comment>
<comment type="similarity">
    <text evidence="2">Belongs to the MreD family.</text>
</comment>
<sequence>MKLIRVRRIAVTAAAILIAYVLQCAVFPALAVANIKPNLMLIITASFGFMRGPREGMFVGIASGLLIDIQHGDMIGFYALIYLLAGYASGIFKQMFFDEDIKLPIALIAVSDLVYGIVIYFLKFLLRSDFDFLYYLNQIIIPEAIYTVAVTLVVYPLLLFINHKLEAEEKRSASKFV</sequence>
<dbReference type="InterPro" id="IPR007227">
    <property type="entry name" value="Cell_shape_determining_MreD"/>
</dbReference>
<organism evidence="9 10">
    <name type="scientific">Candidatus Mediterraneibacter caccavium</name>
    <dbReference type="NCBI Taxonomy" id="2838661"/>
    <lineage>
        <taxon>Bacteria</taxon>
        <taxon>Bacillati</taxon>
        <taxon>Bacillota</taxon>
        <taxon>Clostridia</taxon>
        <taxon>Lachnospirales</taxon>
        <taxon>Lachnospiraceae</taxon>
        <taxon>Mediterraneibacter</taxon>
    </lineage>
</organism>
<dbReference type="GO" id="GO:0008360">
    <property type="term" value="P:regulation of cell shape"/>
    <property type="evidence" value="ECO:0007669"/>
    <property type="project" value="UniProtKB-KW"/>
</dbReference>
<dbReference type="AlphaFoldDB" id="A0A9D1VWG6"/>
<evidence type="ECO:0000256" key="5">
    <source>
        <dbReference type="ARBA" id="ARBA00022960"/>
    </source>
</evidence>
<keyword evidence="6 8" id="KW-1133">Transmembrane helix</keyword>
<dbReference type="InterPro" id="IPR017225">
    <property type="entry name" value="Cell_shape_determin_MreD_prd"/>
</dbReference>
<proteinExistence type="inferred from homology"/>
<evidence type="ECO:0000256" key="2">
    <source>
        <dbReference type="ARBA" id="ARBA00007776"/>
    </source>
</evidence>
<comment type="caution">
    <text evidence="9">The sequence shown here is derived from an EMBL/GenBank/DDBJ whole genome shotgun (WGS) entry which is preliminary data.</text>
</comment>
<dbReference type="PIRSF" id="PIRSF037497">
    <property type="entry name" value="MreD_Clostridium/Treponema_prd"/>
    <property type="match status" value="1"/>
</dbReference>
<evidence type="ECO:0000256" key="6">
    <source>
        <dbReference type="ARBA" id="ARBA00022989"/>
    </source>
</evidence>
<evidence type="ECO:0000256" key="3">
    <source>
        <dbReference type="ARBA" id="ARBA00022475"/>
    </source>
</evidence>
<protein>
    <submittedName>
        <fullName evidence="9">Rod shape-determining protein MreD</fullName>
    </submittedName>
</protein>
<evidence type="ECO:0000256" key="8">
    <source>
        <dbReference type="SAM" id="Phobius"/>
    </source>
</evidence>
<feature type="transmembrane region" description="Helical" evidence="8">
    <location>
        <begin position="132"/>
        <end position="161"/>
    </location>
</feature>
<dbReference type="GO" id="GO:0005886">
    <property type="term" value="C:plasma membrane"/>
    <property type="evidence" value="ECO:0007669"/>
    <property type="project" value="UniProtKB-SubCell"/>
</dbReference>
<gene>
    <name evidence="9" type="primary">mreD</name>
    <name evidence="9" type="ORF">H9981_04320</name>
</gene>
<dbReference type="Pfam" id="PF04093">
    <property type="entry name" value="MreD"/>
    <property type="match status" value="1"/>
</dbReference>
<dbReference type="Gene3D" id="1.10.1760.20">
    <property type="match status" value="1"/>
</dbReference>
<keyword evidence="7 8" id="KW-0472">Membrane</keyword>
<name>A0A9D1VWG6_9FIRM</name>
<keyword evidence="4 8" id="KW-0812">Transmembrane</keyword>
<evidence type="ECO:0000256" key="1">
    <source>
        <dbReference type="ARBA" id="ARBA00004651"/>
    </source>
</evidence>
<reference evidence="9" key="2">
    <citation type="submission" date="2021-04" db="EMBL/GenBank/DDBJ databases">
        <authorList>
            <person name="Gilroy R."/>
        </authorList>
    </citation>
    <scope>NUCLEOTIDE SEQUENCE</scope>
    <source>
        <strain evidence="9">ChiSjej5B23-15282</strain>
    </source>
</reference>
<keyword evidence="3" id="KW-1003">Cell membrane</keyword>
<reference evidence="9" key="1">
    <citation type="journal article" date="2021" name="PeerJ">
        <title>Extensive microbial diversity within the chicken gut microbiome revealed by metagenomics and culture.</title>
        <authorList>
            <person name="Gilroy R."/>
            <person name="Ravi A."/>
            <person name="Getino M."/>
            <person name="Pursley I."/>
            <person name="Horton D.L."/>
            <person name="Alikhan N.F."/>
            <person name="Baker D."/>
            <person name="Gharbi K."/>
            <person name="Hall N."/>
            <person name="Watson M."/>
            <person name="Adriaenssens E.M."/>
            <person name="Foster-Nyarko E."/>
            <person name="Jarju S."/>
            <person name="Secka A."/>
            <person name="Antonio M."/>
            <person name="Oren A."/>
            <person name="Chaudhuri R.R."/>
            <person name="La Ragione R."/>
            <person name="Hildebrand F."/>
            <person name="Pallen M.J."/>
        </authorList>
    </citation>
    <scope>NUCLEOTIDE SEQUENCE</scope>
    <source>
        <strain evidence="9">ChiSjej5B23-15282</strain>
    </source>
</reference>
<feature type="transmembrane region" description="Helical" evidence="8">
    <location>
        <begin position="105"/>
        <end position="126"/>
    </location>
</feature>
<dbReference type="EMBL" id="DXFA01000081">
    <property type="protein sequence ID" value="HIX48224.1"/>
    <property type="molecule type" value="Genomic_DNA"/>
</dbReference>
<dbReference type="NCBIfam" id="TIGR03426">
    <property type="entry name" value="shape_MreD"/>
    <property type="match status" value="1"/>
</dbReference>
<evidence type="ECO:0000256" key="7">
    <source>
        <dbReference type="ARBA" id="ARBA00023136"/>
    </source>
</evidence>
<evidence type="ECO:0000256" key="4">
    <source>
        <dbReference type="ARBA" id="ARBA00022692"/>
    </source>
</evidence>